<name>A0ABN6C5M9_9ACTN</name>
<gene>
    <name evidence="1" type="ORF">Aiant_05080</name>
</gene>
<dbReference type="RefSeq" id="WP_189330737.1">
    <property type="nucleotide sequence ID" value="NZ_AP023356.1"/>
</dbReference>
<dbReference type="EMBL" id="AP023356">
    <property type="protein sequence ID" value="BCJ39851.1"/>
    <property type="molecule type" value="Genomic_DNA"/>
</dbReference>
<accession>A0ABN6C5M9</accession>
<keyword evidence="2" id="KW-1185">Reference proteome</keyword>
<evidence type="ECO:0000313" key="2">
    <source>
        <dbReference type="Proteomes" id="UP000676967"/>
    </source>
</evidence>
<protein>
    <recommendedName>
        <fullName evidence="3">Phage protein D</fullName>
    </recommendedName>
</protein>
<evidence type="ECO:0000313" key="1">
    <source>
        <dbReference type="EMBL" id="BCJ39851.1"/>
    </source>
</evidence>
<organism evidence="1 2">
    <name type="scientific">Actinoplanes ianthinogenes</name>
    <dbReference type="NCBI Taxonomy" id="122358"/>
    <lineage>
        <taxon>Bacteria</taxon>
        <taxon>Bacillati</taxon>
        <taxon>Actinomycetota</taxon>
        <taxon>Actinomycetes</taxon>
        <taxon>Micromonosporales</taxon>
        <taxon>Micromonosporaceae</taxon>
        <taxon>Actinoplanes</taxon>
    </lineage>
</organism>
<evidence type="ECO:0008006" key="3">
    <source>
        <dbReference type="Google" id="ProtNLM"/>
    </source>
</evidence>
<reference evidence="1 2" key="1">
    <citation type="submission" date="2020-08" db="EMBL/GenBank/DDBJ databases">
        <title>Whole genome shotgun sequence of Actinoplanes ianthinogenes NBRC 13996.</title>
        <authorList>
            <person name="Komaki H."/>
            <person name="Tamura T."/>
        </authorList>
    </citation>
    <scope>NUCLEOTIDE SEQUENCE [LARGE SCALE GENOMIC DNA]</scope>
    <source>
        <strain evidence="1 2">NBRC 13996</strain>
    </source>
</reference>
<proteinExistence type="predicted"/>
<dbReference type="SUPFAM" id="SSF69279">
    <property type="entry name" value="Phage tail proteins"/>
    <property type="match status" value="1"/>
</dbReference>
<sequence length="363" mass="40577">MSGTYVPAFTVRRVREGGTAAVVRSSTDLDAELLADVLSLTVVDDLAEIDTFTLRVARHPDAFEVGQRYDIHLGYRDDLHPVMTGYVTAVTATFPQSGGQTLTVQGQDVFFRGARREQHSDRWLQKTDSFIAGALGGRRNPAKPGFDCPVRIDEQTRQGEAEHPRVVMRNQSTLSFLAERARLNGYAFFVGHDDTGYFVHFGPSERLPGPGPELRWGRDLLAARTAMRLDTAARSVEVRWWDRQQRRDRRLRATPASAGLTVNRDLYDLLDAAGEDRTISDRVVRTAAEARQLARNYLAESVKGLVELDATVVGRADLRAGGVVRIAGLDRRVDGRYFVTRVTHHLDEQGYRTELSARREVVS</sequence>
<dbReference type="Proteomes" id="UP000676967">
    <property type="component" value="Chromosome"/>
</dbReference>